<proteinExistence type="predicted"/>
<feature type="transmembrane region" description="Helical" evidence="1">
    <location>
        <begin position="42"/>
        <end position="60"/>
    </location>
</feature>
<dbReference type="OrthoDB" id="5212574at2759"/>
<dbReference type="Proteomes" id="UP000886885">
    <property type="component" value="Chromosome 15A"/>
</dbReference>
<dbReference type="EMBL" id="JAAWWB010000029">
    <property type="protein sequence ID" value="KAG6746681.1"/>
    <property type="molecule type" value="Genomic_DNA"/>
</dbReference>
<gene>
    <name evidence="2" type="ORF">POTOM_049043</name>
</gene>
<keyword evidence="3" id="KW-1185">Reference proteome</keyword>
<reference evidence="2" key="1">
    <citation type="journal article" date="2020" name="bioRxiv">
        <title>Hybrid origin of Populus tomentosa Carr. identified through genome sequencing and phylogenomic analysis.</title>
        <authorList>
            <person name="An X."/>
            <person name="Gao K."/>
            <person name="Chen Z."/>
            <person name="Li J."/>
            <person name="Yang X."/>
            <person name="Yang X."/>
            <person name="Zhou J."/>
            <person name="Guo T."/>
            <person name="Zhao T."/>
            <person name="Huang S."/>
            <person name="Miao D."/>
            <person name="Khan W.U."/>
            <person name="Rao P."/>
            <person name="Ye M."/>
            <person name="Lei B."/>
            <person name="Liao W."/>
            <person name="Wang J."/>
            <person name="Ji L."/>
            <person name="Li Y."/>
            <person name="Guo B."/>
            <person name="Mustafa N.S."/>
            <person name="Li S."/>
            <person name="Yun Q."/>
            <person name="Keller S.R."/>
            <person name="Mao J."/>
            <person name="Zhang R."/>
            <person name="Strauss S.H."/>
        </authorList>
    </citation>
    <scope>NUCLEOTIDE SEQUENCE</scope>
    <source>
        <strain evidence="2">GM15</strain>
        <tissue evidence="2">Leaf</tissue>
    </source>
</reference>
<organism evidence="2 3">
    <name type="scientific">Populus tomentosa</name>
    <name type="common">Chinese white poplar</name>
    <dbReference type="NCBI Taxonomy" id="118781"/>
    <lineage>
        <taxon>Eukaryota</taxon>
        <taxon>Viridiplantae</taxon>
        <taxon>Streptophyta</taxon>
        <taxon>Embryophyta</taxon>
        <taxon>Tracheophyta</taxon>
        <taxon>Spermatophyta</taxon>
        <taxon>Magnoliopsida</taxon>
        <taxon>eudicotyledons</taxon>
        <taxon>Gunneridae</taxon>
        <taxon>Pentapetalae</taxon>
        <taxon>rosids</taxon>
        <taxon>fabids</taxon>
        <taxon>Malpighiales</taxon>
        <taxon>Salicaceae</taxon>
        <taxon>Saliceae</taxon>
        <taxon>Populus</taxon>
    </lineage>
</organism>
<feature type="transmembrane region" description="Helical" evidence="1">
    <location>
        <begin position="12"/>
        <end position="30"/>
    </location>
</feature>
<keyword evidence="1" id="KW-1133">Transmembrane helix</keyword>
<keyword evidence="1" id="KW-0472">Membrane</keyword>
<evidence type="ECO:0000313" key="2">
    <source>
        <dbReference type="EMBL" id="KAG6746681.1"/>
    </source>
</evidence>
<sequence length="226" mass="24644">MEVNSHVKQLSILVNALCCIVFLLVMFQIGNHASYTPSKYCFGVHFSFCWLSVLQGGISLRRSTLLLIAIVNTLSAHTKDSAKALVDTVQMAFPDARVALVVAMASDKDHLAFAREFLSGLQLEAVFLTEADIAGGKSRTASASLLIDCWIQASEKLGINTLQDGMEKNRELLEENKIILATEKSPEVAMRAANETLRRRAGNRSSVIVVTGSLHVVSLLLASLQR</sequence>
<keyword evidence="1" id="KW-0812">Transmembrane</keyword>
<name>A0A8X7Y917_POPTO</name>
<dbReference type="AlphaFoldDB" id="A0A8X7Y917"/>
<evidence type="ECO:0000256" key="1">
    <source>
        <dbReference type="SAM" id="Phobius"/>
    </source>
</evidence>
<evidence type="ECO:0000313" key="3">
    <source>
        <dbReference type="Proteomes" id="UP000886885"/>
    </source>
</evidence>
<comment type="caution">
    <text evidence="2">The sequence shown here is derived from an EMBL/GenBank/DDBJ whole genome shotgun (WGS) entry which is preliminary data.</text>
</comment>
<protein>
    <submittedName>
        <fullName evidence="2">Uncharacterized protein</fullName>
    </submittedName>
</protein>
<accession>A0A8X7Y917</accession>